<dbReference type="PANTHER" id="PTHR12390:SF0">
    <property type="entry name" value="UROPORPHYRINOGEN-III SYNTHASE"/>
    <property type="match status" value="1"/>
</dbReference>
<dbReference type="CDD" id="cd06578">
    <property type="entry name" value="HemD"/>
    <property type="match status" value="1"/>
</dbReference>
<name>E2C3V9_HARSA</name>
<accession>E2C3V9</accession>
<evidence type="ECO:0000259" key="12">
    <source>
        <dbReference type="Pfam" id="PF02602"/>
    </source>
</evidence>
<dbReference type="GO" id="GO:0006785">
    <property type="term" value="P:heme B biosynthetic process"/>
    <property type="evidence" value="ECO:0007669"/>
    <property type="project" value="UniProtKB-ARBA"/>
</dbReference>
<dbReference type="GO" id="GO:0004852">
    <property type="term" value="F:uroporphyrinogen-III synthase activity"/>
    <property type="evidence" value="ECO:0007669"/>
    <property type="project" value="UniProtKB-EC"/>
</dbReference>
<dbReference type="EMBL" id="GL452364">
    <property type="protein sequence ID" value="EFN77345.1"/>
    <property type="molecule type" value="Genomic_DNA"/>
</dbReference>
<comment type="function">
    <text evidence="11">Catalyzes cyclization of the linear tetrapyrrole, hydroxymethylbilane, to the macrocyclic uroporphyrinogen III, the branch point for the various sub-pathways leading to the wide diversity of porphyrins. Porphyrins act as cofactors for a multitude of enzymes that perform a variety of processes within the cell such as methionine synthesis (vitamin B12) or oxygen transport (heme).</text>
</comment>
<dbReference type="InterPro" id="IPR039793">
    <property type="entry name" value="UROS/Hem4"/>
</dbReference>
<dbReference type="UniPathway" id="UPA00251">
    <property type="reaction ID" value="UER00320"/>
</dbReference>
<keyword evidence="5" id="KW-0456">Lyase</keyword>
<dbReference type="Proteomes" id="UP000008237">
    <property type="component" value="Unassembled WGS sequence"/>
</dbReference>
<dbReference type="FunFam" id="3.40.50.10090:FF:000003">
    <property type="entry name" value="uroporphyrinogen-III synthase"/>
    <property type="match status" value="1"/>
</dbReference>
<comment type="catalytic activity">
    <reaction evidence="10">
        <text>hydroxymethylbilane = uroporphyrinogen III + H2O</text>
        <dbReference type="Rhea" id="RHEA:18965"/>
        <dbReference type="ChEBI" id="CHEBI:15377"/>
        <dbReference type="ChEBI" id="CHEBI:57308"/>
        <dbReference type="ChEBI" id="CHEBI:57845"/>
        <dbReference type="EC" id="4.2.1.75"/>
    </reaction>
</comment>
<reference evidence="13 14" key="1">
    <citation type="journal article" date="2010" name="Science">
        <title>Genomic comparison of the ants Camponotus floridanus and Harpegnathos saltator.</title>
        <authorList>
            <person name="Bonasio R."/>
            <person name="Zhang G."/>
            <person name="Ye C."/>
            <person name="Mutti N.S."/>
            <person name="Fang X."/>
            <person name="Qin N."/>
            <person name="Donahue G."/>
            <person name="Yang P."/>
            <person name="Li Q."/>
            <person name="Li C."/>
            <person name="Zhang P."/>
            <person name="Huang Z."/>
            <person name="Berger S.L."/>
            <person name="Reinberg D."/>
            <person name="Wang J."/>
            <person name="Liebig J."/>
        </authorList>
    </citation>
    <scope>NUCLEOTIDE SEQUENCE [LARGE SCALE GENOMIC DNA]</scope>
    <source>
        <strain evidence="13 14">R22 G/1</strain>
    </source>
</reference>
<feature type="domain" description="Tetrapyrrole biosynthesis uroporphyrinogen III synthase" evidence="12">
    <location>
        <begin position="23"/>
        <end position="254"/>
    </location>
</feature>
<evidence type="ECO:0000256" key="4">
    <source>
        <dbReference type="ARBA" id="ARBA00023133"/>
    </source>
</evidence>
<keyword evidence="6" id="KW-0627">Porphyrin biosynthesis</keyword>
<evidence type="ECO:0000256" key="10">
    <source>
        <dbReference type="ARBA" id="ARBA00048617"/>
    </source>
</evidence>
<organism evidence="14">
    <name type="scientific">Harpegnathos saltator</name>
    <name type="common">Jerdon's jumping ant</name>
    <dbReference type="NCBI Taxonomy" id="610380"/>
    <lineage>
        <taxon>Eukaryota</taxon>
        <taxon>Metazoa</taxon>
        <taxon>Ecdysozoa</taxon>
        <taxon>Arthropoda</taxon>
        <taxon>Hexapoda</taxon>
        <taxon>Insecta</taxon>
        <taxon>Pterygota</taxon>
        <taxon>Neoptera</taxon>
        <taxon>Endopterygota</taxon>
        <taxon>Hymenoptera</taxon>
        <taxon>Apocrita</taxon>
        <taxon>Aculeata</taxon>
        <taxon>Formicoidea</taxon>
        <taxon>Formicidae</taxon>
        <taxon>Ponerinae</taxon>
        <taxon>Ponerini</taxon>
        <taxon>Harpegnathos</taxon>
    </lineage>
</organism>
<dbReference type="InParanoid" id="E2C3V9"/>
<dbReference type="PANTHER" id="PTHR12390">
    <property type="entry name" value="UROPORPHYRINOGEN III SYNTHASE"/>
    <property type="match status" value="1"/>
</dbReference>
<dbReference type="AlphaFoldDB" id="E2C3V9"/>
<evidence type="ECO:0000256" key="1">
    <source>
        <dbReference type="ARBA" id="ARBA00004772"/>
    </source>
</evidence>
<evidence type="ECO:0000256" key="3">
    <source>
        <dbReference type="ARBA" id="ARBA00013109"/>
    </source>
</evidence>
<keyword evidence="4" id="KW-0350">Heme biosynthesis</keyword>
<dbReference type="SUPFAM" id="SSF69618">
    <property type="entry name" value="HemD-like"/>
    <property type="match status" value="1"/>
</dbReference>
<gene>
    <name evidence="13" type="ORF">EAI_14475</name>
</gene>
<evidence type="ECO:0000256" key="5">
    <source>
        <dbReference type="ARBA" id="ARBA00023239"/>
    </source>
</evidence>
<evidence type="ECO:0000256" key="7">
    <source>
        <dbReference type="ARBA" id="ARBA00031702"/>
    </source>
</evidence>
<evidence type="ECO:0000256" key="9">
    <source>
        <dbReference type="ARBA" id="ARBA00040167"/>
    </source>
</evidence>
<dbReference type="KEGG" id="hst:105189683"/>
<dbReference type="PhylomeDB" id="E2C3V9"/>
<evidence type="ECO:0000256" key="6">
    <source>
        <dbReference type="ARBA" id="ARBA00023244"/>
    </source>
</evidence>
<dbReference type="GO" id="GO:0006782">
    <property type="term" value="P:protoporphyrinogen IX biosynthetic process"/>
    <property type="evidence" value="ECO:0007669"/>
    <property type="project" value="UniProtKB-UniPathway"/>
</dbReference>
<evidence type="ECO:0000313" key="13">
    <source>
        <dbReference type="EMBL" id="EFN77345.1"/>
    </source>
</evidence>
<protein>
    <recommendedName>
        <fullName evidence="9">Uroporphyrinogen-III synthase</fullName>
        <ecNumber evidence="3">4.2.1.75</ecNumber>
    </recommendedName>
    <alternativeName>
        <fullName evidence="8">Hydroxymethylbilane hydrolyase [cyclizing]</fullName>
    </alternativeName>
    <alternativeName>
        <fullName evidence="7">Uroporphyrinogen-III cosynthase</fullName>
    </alternativeName>
</protein>
<dbReference type="Gene3D" id="3.40.50.10090">
    <property type="match status" value="2"/>
</dbReference>
<dbReference type="GO" id="GO:0006780">
    <property type="term" value="P:uroporphyrinogen III biosynthetic process"/>
    <property type="evidence" value="ECO:0007669"/>
    <property type="project" value="InterPro"/>
</dbReference>
<dbReference type="InterPro" id="IPR003754">
    <property type="entry name" value="4pyrrol_synth_uPrphyn_synth"/>
</dbReference>
<dbReference type="EC" id="4.2.1.75" evidence="3"/>
<evidence type="ECO:0000256" key="11">
    <source>
        <dbReference type="ARBA" id="ARBA00060039"/>
    </source>
</evidence>
<comment type="similarity">
    <text evidence="2">Belongs to the uroporphyrinogen-III synthase family.</text>
</comment>
<keyword evidence="14" id="KW-1185">Reference proteome</keyword>
<dbReference type="InterPro" id="IPR036108">
    <property type="entry name" value="4pyrrol_syn_uPrphyn_synt_sf"/>
</dbReference>
<evidence type="ECO:0000256" key="2">
    <source>
        <dbReference type="ARBA" id="ARBA00008133"/>
    </source>
</evidence>
<proteinExistence type="inferred from homology"/>
<dbReference type="OMA" id="IHGADTG"/>
<dbReference type="FunCoup" id="E2C3V9">
    <property type="interactions" value="404"/>
</dbReference>
<dbReference type="STRING" id="610380.E2C3V9"/>
<comment type="pathway">
    <text evidence="1">Porphyrin-containing compound metabolism; protoporphyrin-IX biosynthesis; coproporphyrinogen-III from 5-aminolevulinate: step 3/4.</text>
</comment>
<dbReference type="Pfam" id="PF02602">
    <property type="entry name" value="HEM4"/>
    <property type="match status" value="1"/>
</dbReference>
<evidence type="ECO:0000313" key="14">
    <source>
        <dbReference type="Proteomes" id="UP000008237"/>
    </source>
</evidence>
<dbReference type="OrthoDB" id="5595751at2759"/>
<dbReference type="GO" id="GO:0005829">
    <property type="term" value="C:cytosol"/>
    <property type="evidence" value="ECO:0007669"/>
    <property type="project" value="TreeGrafter"/>
</dbReference>
<evidence type="ECO:0000256" key="8">
    <source>
        <dbReference type="ARBA" id="ARBA00032649"/>
    </source>
</evidence>
<sequence>MAGDGELVVLCRGVYEENDEQNAYVKALKAAGYTCEFLRTLRFEFVNKSELRKWLSMAHDYSGLILTSLRTVEAIALAVDEDTSILDHWKKLPAYCVGPATESLAQSQLGLQCCIGGQLGNSQELAEKIALDIKKDSKPLFYPCSEIARGTITDILRACNITMHKLVVYKTLECESLGEDLVKILKKYVDHPKMFVFFSPSIAEYFAAQLKKNFYSIMEIKAVAIGSVTRLAMYHYGFNLFAVAKKPEPAALVEAITIAKSVVDAREYVVAADYVRIK</sequence>